<gene>
    <name evidence="1" type="ORF">CSSPJE1EN2_LOCUS15167</name>
</gene>
<evidence type="ECO:0000313" key="2">
    <source>
        <dbReference type="Proteomes" id="UP001497522"/>
    </source>
</evidence>
<name>A0ABP1BBQ9_9BRYO</name>
<sequence length="70" mass="7915">MVLQSSRTRIPSRTKSLRVISSQGTMLLWKSDALTPLPSCQKWSIKSAQLSDFSHTAHLISFPLRQFPSE</sequence>
<organism evidence="1 2">
    <name type="scientific">Sphagnum jensenii</name>
    <dbReference type="NCBI Taxonomy" id="128206"/>
    <lineage>
        <taxon>Eukaryota</taxon>
        <taxon>Viridiplantae</taxon>
        <taxon>Streptophyta</taxon>
        <taxon>Embryophyta</taxon>
        <taxon>Bryophyta</taxon>
        <taxon>Sphagnophytina</taxon>
        <taxon>Sphagnopsida</taxon>
        <taxon>Sphagnales</taxon>
        <taxon>Sphagnaceae</taxon>
        <taxon>Sphagnum</taxon>
    </lineage>
</organism>
<dbReference type="Proteomes" id="UP001497522">
    <property type="component" value="Chromosome 3"/>
</dbReference>
<protein>
    <submittedName>
        <fullName evidence="1">Uncharacterized protein</fullName>
    </submittedName>
</protein>
<accession>A0ABP1BBQ9</accession>
<keyword evidence="2" id="KW-1185">Reference proteome</keyword>
<proteinExistence type="predicted"/>
<evidence type="ECO:0000313" key="1">
    <source>
        <dbReference type="EMBL" id="CAK9872597.1"/>
    </source>
</evidence>
<dbReference type="EMBL" id="OZ023704">
    <property type="protein sequence ID" value="CAK9872597.1"/>
    <property type="molecule type" value="Genomic_DNA"/>
</dbReference>
<reference evidence="1" key="1">
    <citation type="submission" date="2024-03" db="EMBL/GenBank/DDBJ databases">
        <authorList>
            <consortium name="ELIXIR-Norway"/>
            <consortium name="Elixir Norway"/>
        </authorList>
    </citation>
    <scope>NUCLEOTIDE SEQUENCE</scope>
</reference>